<dbReference type="RefSeq" id="WP_139012845.1">
    <property type="nucleotide sequence ID" value="NZ_VBSN01000040.1"/>
</dbReference>
<name>A0A5M8QS92_9BACT</name>
<evidence type="ECO:0000313" key="2">
    <source>
        <dbReference type="Proteomes" id="UP000323994"/>
    </source>
</evidence>
<accession>A0A5M8QS92</accession>
<protein>
    <submittedName>
        <fullName evidence="1">Uncharacterized protein</fullName>
    </submittedName>
</protein>
<organism evidence="1 2">
    <name type="scientific">Dyadobacter flavalbus</name>
    <dbReference type="NCBI Taxonomy" id="2579942"/>
    <lineage>
        <taxon>Bacteria</taxon>
        <taxon>Pseudomonadati</taxon>
        <taxon>Bacteroidota</taxon>
        <taxon>Cytophagia</taxon>
        <taxon>Cytophagales</taxon>
        <taxon>Spirosomataceae</taxon>
        <taxon>Dyadobacter</taxon>
    </lineage>
</organism>
<evidence type="ECO:0000313" key="1">
    <source>
        <dbReference type="EMBL" id="KAA6438949.1"/>
    </source>
</evidence>
<dbReference type="AlphaFoldDB" id="A0A5M8QS92"/>
<sequence length="73" mass="8064">MTKSKKTNTLSSERLAAILAANEKCHQLIREIGNEISTGASTIKKDLSGFSQDSQIVIVRFPFLEGRRVRLGC</sequence>
<keyword evidence="2" id="KW-1185">Reference proteome</keyword>
<dbReference type="EMBL" id="VBSN01000040">
    <property type="protein sequence ID" value="KAA6438949.1"/>
    <property type="molecule type" value="Genomic_DNA"/>
</dbReference>
<proteinExistence type="predicted"/>
<reference evidence="1 2" key="1">
    <citation type="submission" date="2019-05" db="EMBL/GenBank/DDBJ databases">
        <authorList>
            <person name="Qu J.-H."/>
        </authorList>
    </citation>
    <scope>NUCLEOTIDE SEQUENCE [LARGE SCALE GENOMIC DNA]</scope>
    <source>
        <strain evidence="1 2">NS28</strain>
    </source>
</reference>
<gene>
    <name evidence="1" type="ORF">FEM33_15035</name>
</gene>
<dbReference type="Proteomes" id="UP000323994">
    <property type="component" value="Unassembled WGS sequence"/>
</dbReference>
<dbReference type="OrthoDB" id="9943519at2"/>
<comment type="caution">
    <text evidence="1">The sequence shown here is derived from an EMBL/GenBank/DDBJ whole genome shotgun (WGS) entry which is preliminary data.</text>
</comment>